<dbReference type="GO" id="GO:0005737">
    <property type="term" value="C:cytoplasm"/>
    <property type="evidence" value="ECO:0007669"/>
    <property type="project" value="UniProtKB-SubCell"/>
</dbReference>
<dbReference type="InterPro" id="IPR005944">
    <property type="entry name" value="Pro_iminopeptidase"/>
</dbReference>
<keyword evidence="6" id="KW-0963">Cytoplasm</keyword>
<dbReference type="PANTHER" id="PTHR43722:SF1">
    <property type="entry name" value="PROLINE IMINOPEPTIDASE"/>
    <property type="match status" value="1"/>
</dbReference>
<protein>
    <recommendedName>
        <fullName evidence="4">prolyl aminopeptidase</fullName>
        <ecNumber evidence="4">3.4.11.5</ecNumber>
    </recommendedName>
    <alternativeName>
        <fullName evidence="9">Prolyl aminopeptidase</fullName>
    </alternativeName>
</protein>
<dbReference type="EC" id="3.4.11.5" evidence="4"/>
<keyword evidence="12" id="KW-1185">Reference proteome</keyword>
<evidence type="ECO:0000259" key="10">
    <source>
        <dbReference type="Pfam" id="PF00561"/>
    </source>
</evidence>
<dbReference type="GO" id="GO:0006508">
    <property type="term" value="P:proteolysis"/>
    <property type="evidence" value="ECO:0007669"/>
    <property type="project" value="UniProtKB-KW"/>
</dbReference>
<keyword evidence="5" id="KW-0031">Aminopeptidase</keyword>
<evidence type="ECO:0000256" key="1">
    <source>
        <dbReference type="ARBA" id="ARBA00001585"/>
    </source>
</evidence>
<dbReference type="InterPro" id="IPR029058">
    <property type="entry name" value="AB_hydrolase_fold"/>
</dbReference>
<evidence type="ECO:0000256" key="7">
    <source>
        <dbReference type="ARBA" id="ARBA00022670"/>
    </source>
</evidence>
<name>A0AAN6LW10_9PLEO</name>
<organism evidence="11 12">
    <name type="scientific">Pseudopithomyces chartarum</name>
    <dbReference type="NCBI Taxonomy" id="1892770"/>
    <lineage>
        <taxon>Eukaryota</taxon>
        <taxon>Fungi</taxon>
        <taxon>Dikarya</taxon>
        <taxon>Ascomycota</taxon>
        <taxon>Pezizomycotina</taxon>
        <taxon>Dothideomycetes</taxon>
        <taxon>Pleosporomycetidae</taxon>
        <taxon>Pleosporales</taxon>
        <taxon>Massarineae</taxon>
        <taxon>Didymosphaeriaceae</taxon>
        <taxon>Pseudopithomyces</taxon>
    </lineage>
</organism>
<evidence type="ECO:0000313" key="12">
    <source>
        <dbReference type="Proteomes" id="UP001280581"/>
    </source>
</evidence>
<proteinExistence type="inferred from homology"/>
<evidence type="ECO:0000256" key="2">
    <source>
        <dbReference type="ARBA" id="ARBA00004496"/>
    </source>
</evidence>
<dbReference type="GO" id="GO:0004177">
    <property type="term" value="F:aminopeptidase activity"/>
    <property type="evidence" value="ECO:0007669"/>
    <property type="project" value="UniProtKB-KW"/>
</dbReference>
<keyword evidence="8" id="KW-0378">Hydrolase</keyword>
<comment type="similarity">
    <text evidence="3">Belongs to the peptidase S33 family.</text>
</comment>
<gene>
    <name evidence="11" type="ORF">GRF29_77g1517713</name>
</gene>
<dbReference type="SUPFAM" id="SSF53474">
    <property type="entry name" value="alpha/beta-Hydrolases"/>
    <property type="match status" value="1"/>
</dbReference>
<comment type="caution">
    <text evidence="11">The sequence shown here is derived from an EMBL/GenBank/DDBJ whole genome shotgun (WGS) entry which is preliminary data.</text>
</comment>
<dbReference type="InterPro" id="IPR000073">
    <property type="entry name" value="AB_hydrolase_1"/>
</dbReference>
<dbReference type="EMBL" id="WVTA01000007">
    <property type="protein sequence ID" value="KAK3208673.1"/>
    <property type="molecule type" value="Genomic_DNA"/>
</dbReference>
<feature type="domain" description="AB hydrolase-1" evidence="10">
    <location>
        <begin position="63"/>
        <end position="212"/>
    </location>
</feature>
<evidence type="ECO:0000256" key="8">
    <source>
        <dbReference type="ARBA" id="ARBA00022801"/>
    </source>
</evidence>
<dbReference type="Proteomes" id="UP001280581">
    <property type="component" value="Unassembled WGS sequence"/>
</dbReference>
<sequence>MAQAPTVTGHEHEDAWDEGWLRVDEVHEVFYQQYGKKDGKPGKHSFNPSLQSPYPPLTPHPAIFLHGGPGGHCSKANTAFFSPSTYRIILLDQRGCGKSRPNASMTNNTTWHLVSDIEALRQHLSIPKWHLVFGGSWGSTLALAYAQKHPSSVGSLVLRGIFTVRAMELKWTNYPGGAAMLFPDKYEELINFLPEEERGEHVENFHKRLMSEDESVSHPAAHAWNLWEISITTIVQGRYDVVCPPITAWELHKAFPEATLHWADDAGHSATEPSTKKKLIEACDDSPYLETHTTMKLPSPTFALALPTLTIPLPLSSATYACNATAKTVVTTLNRTSTTSTLHMFQTLSDFAPDPNLCGVNATIGVPSGYKGTSFIPNVASSSRADSQATSTAHARRPQSNGVYRCAAGIMDALRYLRLFCVEAGESVAHMDQIQAAFSRSVQHDDHAAGASGVERVRGRYVVDGVFVKWECDDGWEGLDGGYGGGSGEVLGRK</sequence>
<dbReference type="AlphaFoldDB" id="A0AAN6LW10"/>
<dbReference type="InterPro" id="IPR002410">
    <property type="entry name" value="Peptidase_S33"/>
</dbReference>
<evidence type="ECO:0000256" key="5">
    <source>
        <dbReference type="ARBA" id="ARBA00022438"/>
    </source>
</evidence>
<evidence type="ECO:0000256" key="3">
    <source>
        <dbReference type="ARBA" id="ARBA00010088"/>
    </source>
</evidence>
<comment type="catalytic activity">
    <reaction evidence="1">
        <text>Release of N-terminal proline from a peptide.</text>
        <dbReference type="EC" id="3.4.11.5"/>
    </reaction>
</comment>
<dbReference type="Gene3D" id="3.40.50.1820">
    <property type="entry name" value="alpha/beta hydrolase"/>
    <property type="match status" value="1"/>
</dbReference>
<dbReference type="PRINTS" id="PR00111">
    <property type="entry name" value="ABHYDROLASE"/>
</dbReference>
<accession>A0AAN6LW10</accession>
<dbReference type="PANTHER" id="PTHR43722">
    <property type="entry name" value="PROLINE IMINOPEPTIDASE"/>
    <property type="match status" value="1"/>
</dbReference>
<keyword evidence="7" id="KW-0645">Protease</keyword>
<evidence type="ECO:0000313" key="11">
    <source>
        <dbReference type="EMBL" id="KAK3208673.1"/>
    </source>
</evidence>
<evidence type="ECO:0000256" key="6">
    <source>
        <dbReference type="ARBA" id="ARBA00022490"/>
    </source>
</evidence>
<dbReference type="PRINTS" id="PR00793">
    <property type="entry name" value="PROAMNOPTASE"/>
</dbReference>
<reference evidence="11 12" key="1">
    <citation type="submission" date="2021-02" db="EMBL/GenBank/DDBJ databases">
        <title>Genome assembly of Pseudopithomyces chartarum.</title>
        <authorList>
            <person name="Jauregui R."/>
            <person name="Singh J."/>
            <person name="Voisey C."/>
        </authorList>
    </citation>
    <scope>NUCLEOTIDE SEQUENCE [LARGE SCALE GENOMIC DNA]</scope>
    <source>
        <strain evidence="11 12">AGR01</strain>
    </source>
</reference>
<dbReference type="Pfam" id="PF00561">
    <property type="entry name" value="Abhydrolase_1"/>
    <property type="match status" value="1"/>
</dbReference>
<evidence type="ECO:0000256" key="9">
    <source>
        <dbReference type="ARBA" id="ARBA00029605"/>
    </source>
</evidence>
<evidence type="ECO:0000256" key="4">
    <source>
        <dbReference type="ARBA" id="ARBA00012568"/>
    </source>
</evidence>
<comment type="subcellular location">
    <subcellularLocation>
        <location evidence="2">Cytoplasm</location>
    </subcellularLocation>
</comment>